<protein>
    <submittedName>
        <fullName evidence="2">Nucleotidyltransferase domain-containing protein</fullName>
    </submittedName>
</protein>
<reference evidence="2 3" key="1">
    <citation type="submission" date="2024-05" db="EMBL/GenBank/DDBJ databases">
        <title>Genome Sequence and Characterization of the New Strain Purple Sulfur Bacterium of Genus Thioalkalicoccus.</title>
        <authorList>
            <person name="Bryantseva I.A."/>
            <person name="Kyndt J.A."/>
            <person name="Imhoff J.F."/>
        </authorList>
    </citation>
    <scope>NUCLEOTIDE SEQUENCE [LARGE SCALE GENOMIC DNA]</scope>
    <source>
        <strain evidence="2 3">Um2</strain>
    </source>
</reference>
<dbReference type="Proteomes" id="UP001564408">
    <property type="component" value="Unassembled WGS sequence"/>
</dbReference>
<feature type="domain" description="Polymerase beta nucleotidyltransferase" evidence="1">
    <location>
        <begin position="32"/>
        <end position="102"/>
    </location>
</feature>
<sequence length="102" mass="11640">MKQPTTTMRLTEDQKQKIRAAGLRHFGTIPRLFGSRLDDDRHGGDIDLFIPGNWSADEIVGRRLRFCAELRRELGDRKIDVVIEKSTPSSIQDHAKRTGEPI</sequence>
<comment type="caution">
    <text evidence="2">The sequence shown here is derived from an EMBL/GenBank/DDBJ whole genome shotgun (WGS) entry which is preliminary data.</text>
</comment>
<dbReference type="RefSeq" id="WP_369665730.1">
    <property type="nucleotide sequence ID" value="NZ_JBDKXB010000002.1"/>
</dbReference>
<dbReference type="Pfam" id="PF18765">
    <property type="entry name" value="Polbeta"/>
    <property type="match status" value="1"/>
</dbReference>
<keyword evidence="3" id="KW-1185">Reference proteome</keyword>
<organism evidence="2 3">
    <name type="scientific">Thioalkalicoccus limnaeus</name>
    <dbReference type="NCBI Taxonomy" id="120681"/>
    <lineage>
        <taxon>Bacteria</taxon>
        <taxon>Pseudomonadati</taxon>
        <taxon>Pseudomonadota</taxon>
        <taxon>Gammaproteobacteria</taxon>
        <taxon>Chromatiales</taxon>
        <taxon>Chromatiaceae</taxon>
        <taxon>Thioalkalicoccus</taxon>
    </lineage>
</organism>
<proteinExistence type="predicted"/>
<dbReference type="EMBL" id="JBDKXB010000002">
    <property type="protein sequence ID" value="MEY6431353.1"/>
    <property type="molecule type" value="Genomic_DNA"/>
</dbReference>
<accession>A0ABV4BDM7</accession>
<dbReference type="SUPFAM" id="SSF81301">
    <property type="entry name" value="Nucleotidyltransferase"/>
    <property type="match status" value="1"/>
</dbReference>
<dbReference type="InterPro" id="IPR041633">
    <property type="entry name" value="Polbeta"/>
</dbReference>
<name>A0ABV4BDM7_9GAMM</name>
<evidence type="ECO:0000259" key="1">
    <source>
        <dbReference type="Pfam" id="PF18765"/>
    </source>
</evidence>
<evidence type="ECO:0000313" key="3">
    <source>
        <dbReference type="Proteomes" id="UP001564408"/>
    </source>
</evidence>
<dbReference type="InterPro" id="IPR043519">
    <property type="entry name" value="NT_sf"/>
</dbReference>
<dbReference type="Gene3D" id="3.30.460.10">
    <property type="entry name" value="Beta Polymerase, domain 2"/>
    <property type="match status" value="1"/>
</dbReference>
<gene>
    <name evidence="2" type="ORF">ABC977_02905</name>
</gene>
<evidence type="ECO:0000313" key="2">
    <source>
        <dbReference type="EMBL" id="MEY6431353.1"/>
    </source>
</evidence>